<name>A0A6A5R648_AMPQU</name>
<dbReference type="AlphaFoldDB" id="A0A6A5R648"/>
<evidence type="ECO:0000256" key="1">
    <source>
        <dbReference type="SAM" id="MobiDB-lite"/>
    </source>
</evidence>
<accession>A0A6A5R648</accession>
<feature type="transmembrane region" description="Helical" evidence="2">
    <location>
        <begin position="6"/>
        <end position="30"/>
    </location>
</feature>
<keyword evidence="4" id="KW-1185">Reference proteome</keyword>
<dbReference type="Proteomes" id="UP000800096">
    <property type="component" value="Unassembled WGS sequence"/>
</dbReference>
<keyword evidence="2" id="KW-0472">Membrane</keyword>
<evidence type="ECO:0000313" key="4">
    <source>
        <dbReference type="Proteomes" id="UP000800096"/>
    </source>
</evidence>
<evidence type="ECO:0000313" key="3">
    <source>
        <dbReference type="EMBL" id="KAF1921397.1"/>
    </source>
</evidence>
<keyword evidence="2" id="KW-0812">Transmembrane</keyword>
<proteinExistence type="predicted"/>
<reference evidence="3" key="1">
    <citation type="journal article" date="2020" name="Stud. Mycol.">
        <title>101 Dothideomycetes genomes: a test case for predicting lifestyles and emergence of pathogens.</title>
        <authorList>
            <person name="Haridas S."/>
            <person name="Albert R."/>
            <person name="Binder M."/>
            <person name="Bloem J."/>
            <person name="Labutti K."/>
            <person name="Salamov A."/>
            <person name="Andreopoulos B."/>
            <person name="Baker S."/>
            <person name="Barry K."/>
            <person name="Bills G."/>
            <person name="Bluhm B."/>
            <person name="Cannon C."/>
            <person name="Castanera R."/>
            <person name="Culley D."/>
            <person name="Daum C."/>
            <person name="Ezra D."/>
            <person name="Gonzalez J."/>
            <person name="Henrissat B."/>
            <person name="Kuo A."/>
            <person name="Liang C."/>
            <person name="Lipzen A."/>
            <person name="Lutzoni F."/>
            <person name="Magnuson J."/>
            <person name="Mondo S."/>
            <person name="Nolan M."/>
            <person name="Ohm R."/>
            <person name="Pangilinan J."/>
            <person name="Park H.-J."/>
            <person name="Ramirez L."/>
            <person name="Alfaro M."/>
            <person name="Sun H."/>
            <person name="Tritt A."/>
            <person name="Yoshinaga Y."/>
            <person name="Zwiers L.-H."/>
            <person name="Turgeon B."/>
            <person name="Goodwin S."/>
            <person name="Spatafora J."/>
            <person name="Crous P."/>
            <person name="Grigoriev I."/>
        </authorList>
    </citation>
    <scope>NUCLEOTIDE SEQUENCE</scope>
    <source>
        <strain evidence="3">HMLAC05119</strain>
    </source>
</reference>
<protein>
    <submittedName>
        <fullName evidence="3">Uncharacterized protein</fullName>
    </submittedName>
</protein>
<sequence>MTPAQIAGLCVAAVAAFAIAVGLMAFSVCLRRRKERKNAFNSNEKGLGRKSRKYSPQVSHYVTVSSAPEPPNQLPVSPPVVARRGGNSSRIVADQTANQLTTLHLTRPVQRNGVGTFNGSSNSSLPLSQIGVAITAELDGSSAIPRTKKPVDVQLESTKPAHSHLQAPFRPTSFETADPSDPTPEDDDDDKQLSDDSKLSPVAESPISKLRYPKVPRASNQLVPRSPRSSQPARSLKSPKSHLTPRHNQSSPPLKTHLLQNRHKDLAPLLLETRVPLKLNAPKDIALVPRPALQEPFMSPPRTRTHARSNSTESWSTTPRSKLDRKSRTQSGMWPSSPAMYDEVRPLNIKRKEETLSVRRNRYEMREINVGRDVDYDAEMNGLKSPVWVPRLTPSRKGDDLFLSVGWGGQ</sequence>
<feature type="compositionally biased region" description="Polar residues" evidence="1">
    <location>
        <begin position="308"/>
        <end position="320"/>
    </location>
</feature>
<feature type="region of interest" description="Disordered" evidence="1">
    <location>
        <begin position="292"/>
        <end position="340"/>
    </location>
</feature>
<keyword evidence="2" id="KW-1133">Transmembrane helix</keyword>
<feature type="region of interest" description="Disordered" evidence="1">
    <location>
        <begin position="158"/>
        <end position="258"/>
    </location>
</feature>
<organism evidence="3 4">
    <name type="scientific">Ampelomyces quisqualis</name>
    <name type="common">Powdery mildew agent</name>
    <dbReference type="NCBI Taxonomy" id="50730"/>
    <lineage>
        <taxon>Eukaryota</taxon>
        <taxon>Fungi</taxon>
        <taxon>Dikarya</taxon>
        <taxon>Ascomycota</taxon>
        <taxon>Pezizomycotina</taxon>
        <taxon>Dothideomycetes</taxon>
        <taxon>Pleosporomycetidae</taxon>
        <taxon>Pleosporales</taxon>
        <taxon>Pleosporineae</taxon>
        <taxon>Phaeosphaeriaceae</taxon>
        <taxon>Ampelomyces</taxon>
    </lineage>
</organism>
<gene>
    <name evidence="3" type="ORF">BDU57DRAFT_435560</name>
</gene>
<dbReference type="OrthoDB" id="3946741at2759"/>
<evidence type="ECO:0000256" key="2">
    <source>
        <dbReference type="SAM" id="Phobius"/>
    </source>
</evidence>
<feature type="compositionally biased region" description="Low complexity" evidence="1">
    <location>
        <begin position="224"/>
        <end position="235"/>
    </location>
</feature>
<dbReference type="EMBL" id="ML979132">
    <property type="protein sequence ID" value="KAF1921397.1"/>
    <property type="molecule type" value="Genomic_DNA"/>
</dbReference>